<evidence type="ECO:0000313" key="2">
    <source>
        <dbReference type="Proteomes" id="UP001348369"/>
    </source>
</evidence>
<protein>
    <submittedName>
        <fullName evidence="1">SDR family oxidoreductase</fullName>
    </submittedName>
</protein>
<dbReference type="EMBL" id="CP109109">
    <property type="protein sequence ID" value="WSB99381.1"/>
    <property type="molecule type" value="Genomic_DNA"/>
</dbReference>
<proteinExistence type="predicted"/>
<gene>
    <name evidence="1" type="ORF">OG835_21790</name>
</gene>
<reference evidence="1" key="1">
    <citation type="submission" date="2022-10" db="EMBL/GenBank/DDBJ databases">
        <title>The complete genomes of actinobacterial strains from the NBC collection.</title>
        <authorList>
            <person name="Joergensen T.S."/>
            <person name="Alvarez Arevalo M."/>
            <person name="Sterndorff E.B."/>
            <person name="Faurdal D."/>
            <person name="Vuksanovic O."/>
            <person name="Mourched A.-S."/>
            <person name="Charusanti P."/>
            <person name="Shaw S."/>
            <person name="Blin K."/>
            <person name="Weber T."/>
        </authorList>
    </citation>
    <scope>NUCLEOTIDE SEQUENCE</scope>
    <source>
        <strain evidence="1">NBC 01771</strain>
    </source>
</reference>
<keyword evidence="2" id="KW-1185">Reference proteome</keyword>
<sequence length="81" mass="8341">MHGIRIRTAAADRLVDRLAAQSDGDPQAARQSLMDALGGIPLGRFAEPHEVAEVVGFLVSDAAASVIGADYLVDGGTVPTI</sequence>
<dbReference type="Proteomes" id="UP001348369">
    <property type="component" value="Chromosome"/>
</dbReference>
<organism evidence="1 2">
    <name type="scientific">Streptomyces scopuliridis</name>
    <dbReference type="NCBI Taxonomy" id="452529"/>
    <lineage>
        <taxon>Bacteria</taxon>
        <taxon>Bacillati</taxon>
        <taxon>Actinomycetota</taxon>
        <taxon>Actinomycetes</taxon>
        <taxon>Kitasatosporales</taxon>
        <taxon>Streptomycetaceae</taxon>
        <taxon>Streptomyces</taxon>
    </lineage>
</organism>
<accession>A0ACD4ZNK2</accession>
<evidence type="ECO:0000313" key="1">
    <source>
        <dbReference type="EMBL" id="WSB99381.1"/>
    </source>
</evidence>
<name>A0ACD4ZNK2_9ACTN</name>